<keyword evidence="1" id="KW-0812">Transmembrane</keyword>
<accession>A0A371B930</accession>
<keyword evidence="3" id="KW-1185">Reference proteome</keyword>
<gene>
    <name evidence="2" type="ORF">DXH78_05100</name>
</gene>
<name>A0A371B930_9BRAD</name>
<keyword evidence="1" id="KW-0472">Membrane</keyword>
<evidence type="ECO:0000313" key="2">
    <source>
        <dbReference type="EMBL" id="RDV04017.1"/>
    </source>
</evidence>
<evidence type="ECO:0000313" key="3">
    <source>
        <dbReference type="Proteomes" id="UP000263993"/>
    </source>
</evidence>
<sequence>MSLKISKERSCMLTNKAAKPRTDSRQYEFRFADSAENSIAILTMGFQDRRRRIRAWLCVVWLTVIVAEAVLIWAAITLGVIY</sequence>
<dbReference type="AlphaFoldDB" id="A0A371B930"/>
<organism evidence="2 3">
    <name type="scientific">Undibacter mobilis</name>
    <dbReference type="NCBI Taxonomy" id="2292256"/>
    <lineage>
        <taxon>Bacteria</taxon>
        <taxon>Pseudomonadati</taxon>
        <taxon>Pseudomonadota</taxon>
        <taxon>Alphaproteobacteria</taxon>
        <taxon>Hyphomicrobiales</taxon>
        <taxon>Nitrobacteraceae</taxon>
        <taxon>Undibacter</taxon>
    </lineage>
</organism>
<dbReference type="Proteomes" id="UP000263993">
    <property type="component" value="Unassembled WGS sequence"/>
</dbReference>
<dbReference type="EMBL" id="QRGO01000001">
    <property type="protein sequence ID" value="RDV04017.1"/>
    <property type="molecule type" value="Genomic_DNA"/>
</dbReference>
<keyword evidence="1" id="KW-1133">Transmembrane helix</keyword>
<reference evidence="3" key="1">
    <citation type="submission" date="2018-08" db="EMBL/GenBank/DDBJ databases">
        <authorList>
            <person name="Kim S.-J."/>
            <person name="Jung G.-Y."/>
        </authorList>
    </citation>
    <scope>NUCLEOTIDE SEQUENCE [LARGE SCALE GENOMIC DNA]</scope>
    <source>
        <strain evidence="3">GY_H</strain>
    </source>
</reference>
<protein>
    <submittedName>
        <fullName evidence="2">Uncharacterized protein</fullName>
    </submittedName>
</protein>
<comment type="caution">
    <text evidence="2">The sequence shown here is derived from an EMBL/GenBank/DDBJ whole genome shotgun (WGS) entry which is preliminary data.</text>
</comment>
<feature type="transmembrane region" description="Helical" evidence="1">
    <location>
        <begin position="55"/>
        <end position="81"/>
    </location>
</feature>
<evidence type="ECO:0000256" key="1">
    <source>
        <dbReference type="SAM" id="Phobius"/>
    </source>
</evidence>
<proteinExistence type="predicted"/>